<accession>A0A0K2ULI4</accession>
<sequence>MSSYFLKANEKVNTDVYYKVFRYYVLLWLKRTFSRDHYVFSQPTILITRMPIP</sequence>
<protein>
    <submittedName>
        <fullName evidence="1">Putative LOC100197594 [Hydra vulgaris]</fullName>
    </submittedName>
</protein>
<reference evidence="1" key="1">
    <citation type="submission" date="2014-05" db="EMBL/GenBank/DDBJ databases">
        <authorList>
            <person name="Chronopoulou M."/>
        </authorList>
    </citation>
    <scope>NUCLEOTIDE SEQUENCE</scope>
    <source>
        <tissue evidence="1">Whole organism</tissue>
    </source>
</reference>
<dbReference type="EMBL" id="HACA01021767">
    <property type="protein sequence ID" value="CDW39128.1"/>
    <property type="molecule type" value="Transcribed_RNA"/>
</dbReference>
<organism evidence="1">
    <name type="scientific">Lepeophtheirus salmonis</name>
    <name type="common">Salmon louse</name>
    <name type="synonym">Caligus salmonis</name>
    <dbReference type="NCBI Taxonomy" id="72036"/>
    <lineage>
        <taxon>Eukaryota</taxon>
        <taxon>Metazoa</taxon>
        <taxon>Ecdysozoa</taxon>
        <taxon>Arthropoda</taxon>
        <taxon>Crustacea</taxon>
        <taxon>Multicrustacea</taxon>
        <taxon>Hexanauplia</taxon>
        <taxon>Copepoda</taxon>
        <taxon>Siphonostomatoida</taxon>
        <taxon>Caligidae</taxon>
        <taxon>Lepeophtheirus</taxon>
    </lineage>
</organism>
<dbReference type="AlphaFoldDB" id="A0A0K2ULI4"/>
<name>A0A0K2ULI4_LEPSM</name>
<proteinExistence type="predicted"/>
<evidence type="ECO:0000313" key="1">
    <source>
        <dbReference type="EMBL" id="CDW39128.1"/>
    </source>
</evidence>